<reference evidence="1 2" key="1">
    <citation type="journal article" date="2016" name="Nat. Commun.">
        <title>Thousands of microbial genomes shed light on interconnected biogeochemical processes in an aquifer system.</title>
        <authorList>
            <person name="Anantharaman K."/>
            <person name="Brown C.T."/>
            <person name="Hug L.A."/>
            <person name="Sharon I."/>
            <person name="Castelle C.J."/>
            <person name="Probst A.J."/>
            <person name="Thomas B.C."/>
            <person name="Singh A."/>
            <person name="Wilkins M.J."/>
            <person name="Karaoz U."/>
            <person name="Brodie E.L."/>
            <person name="Williams K.H."/>
            <person name="Hubbard S.S."/>
            <person name="Banfield J.F."/>
        </authorList>
    </citation>
    <scope>NUCLEOTIDE SEQUENCE [LARGE SCALE GENOMIC DNA]</scope>
</reference>
<gene>
    <name evidence="1" type="ORF">A2660_02025</name>
</gene>
<dbReference type="Proteomes" id="UP000176233">
    <property type="component" value="Unassembled WGS sequence"/>
</dbReference>
<comment type="caution">
    <text evidence="1">The sequence shown here is derived from an EMBL/GenBank/DDBJ whole genome shotgun (WGS) entry which is preliminary data.</text>
</comment>
<evidence type="ECO:0000313" key="2">
    <source>
        <dbReference type="Proteomes" id="UP000176233"/>
    </source>
</evidence>
<protein>
    <submittedName>
        <fullName evidence="1">Uncharacterized protein</fullName>
    </submittedName>
</protein>
<sequence length="95" mass="11128">MVGKIGNILAKNSENVAVGRSKSTQKVPNNFGFSGRCYRIINQITMFNFFKRKTITDNAKDFETQYKIAKIIIFEYLDILFKQIFESSDYKKNLW</sequence>
<proteinExistence type="predicted"/>
<evidence type="ECO:0000313" key="1">
    <source>
        <dbReference type="EMBL" id="OGE79748.1"/>
    </source>
</evidence>
<name>A0A1F5NQ35_9BACT</name>
<dbReference type="AlphaFoldDB" id="A0A1F5NQ35"/>
<accession>A0A1F5NQ35</accession>
<organism evidence="1 2">
    <name type="scientific">Candidatus Doudnabacteria bacterium RIFCSPHIGHO2_01_FULL_45_18</name>
    <dbReference type="NCBI Taxonomy" id="1817823"/>
    <lineage>
        <taxon>Bacteria</taxon>
        <taxon>Candidatus Doudnaibacteriota</taxon>
    </lineage>
</organism>
<dbReference type="EMBL" id="MFEJ01000029">
    <property type="protein sequence ID" value="OGE79748.1"/>
    <property type="molecule type" value="Genomic_DNA"/>
</dbReference>